<dbReference type="OrthoDB" id="1099063at2759"/>
<dbReference type="Proteomes" id="UP000789706">
    <property type="component" value="Unassembled WGS sequence"/>
</dbReference>
<dbReference type="PANTHER" id="PTHR31094">
    <property type="entry name" value="RIKEN CDNA 2310061I04 GENE"/>
    <property type="match status" value="1"/>
</dbReference>
<evidence type="ECO:0000313" key="1">
    <source>
        <dbReference type="EMBL" id="CAG8432947.1"/>
    </source>
</evidence>
<sequence>MSGIAKISTKIKTADISFLQKAFFSNFQKNSNSHDSFLSDTLVQNIPQKPCEKKLILSENDPTFAFDFDHINIPNNSDNKLPLNGIEPSENEPKGADEYTLNVGRAIRTLRSELSSFFEQGLKDTSIYSQNILLSDPHHTRLHVRGKHVYMGIANLLRWSLIWYFDDLTLEISKINVVGNNTVEGNDPGQDIYFKGEIFNVSLDWKSQNDNKLTLPKDTSYKLIPLPTLLAYSTSSLQPSDRNTRLFIRWTLEGTPRSYYISSMLSSHSTRIPRSTFSGIFMYKFDSKTGLVSEHHVRHIVPAPSRRAVLYQGFGGLGGLLWRIRSGMRQQKNEWGVGLGMLANEFSDFYHVIIM</sequence>
<dbReference type="EMBL" id="CAJVPK010000008">
    <property type="protein sequence ID" value="CAG8432947.1"/>
    <property type="molecule type" value="Genomic_DNA"/>
</dbReference>
<reference evidence="1" key="1">
    <citation type="submission" date="2021-06" db="EMBL/GenBank/DDBJ databases">
        <authorList>
            <person name="Kallberg Y."/>
            <person name="Tangrot J."/>
            <person name="Rosling A."/>
        </authorList>
    </citation>
    <scope>NUCLEOTIDE SEQUENCE</scope>
    <source>
        <strain evidence="1">AZ414A</strain>
    </source>
</reference>
<comment type="caution">
    <text evidence="1">The sequence shown here is derived from an EMBL/GenBank/DDBJ whole genome shotgun (WGS) entry which is preliminary data.</text>
</comment>
<name>A0A9N8YJN4_9GLOM</name>
<evidence type="ECO:0000313" key="2">
    <source>
        <dbReference type="Proteomes" id="UP000789706"/>
    </source>
</evidence>
<protein>
    <submittedName>
        <fullName evidence="1">9865_t:CDS:1</fullName>
    </submittedName>
</protein>
<gene>
    <name evidence="1" type="ORF">DEBURN_LOCUS271</name>
</gene>
<dbReference type="PANTHER" id="PTHR31094:SF2">
    <property type="entry name" value="RIKEN CDNA 2310061I04 GENE"/>
    <property type="match status" value="1"/>
</dbReference>
<accession>A0A9N8YJN4</accession>
<dbReference type="AlphaFoldDB" id="A0A9N8YJN4"/>
<organism evidence="1 2">
    <name type="scientific">Diversispora eburnea</name>
    <dbReference type="NCBI Taxonomy" id="1213867"/>
    <lineage>
        <taxon>Eukaryota</taxon>
        <taxon>Fungi</taxon>
        <taxon>Fungi incertae sedis</taxon>
        <taxon>Mucoromycota</taxon>
        <taxon>Glomeromycotina</taxon>
        <taxon>Glomeromycetes</taxon>
        <taxon>Diversisporales</taxon>
        <taxon>Diversisporaceae</taxon>
        <taxon>Diversispora</taxon>
    </lineage>
</organism>
<keyword evidence="2" id="KW-1185">Reference proteome</keyword>
<proteinExistence type="predicted"/>
<dbReference type="Pfam" id="PF10184">
    <property type="entry name" value="DUF2358"/>
    <property type="match status" value="1"/>
</dbReference>
<dbReference type="InterPro" id="IPR018790">
    <property type="entry name" value="DUF2358"/>
</dbReference>